<gene>
    <name evidence="3" type="ORF">PILCRDRAFT_600759</name>
</gene>
<proteinExistence type="predicted"/>
<dbReference type="Proteomes" id="UP000054166">
    <property type="component" value="Unassembled WGS sequence"/>
</dbReference>
<feature type="region of interest" description="Disordered" evidence="1">
    <location>
        <begin position="216"/>
        <end position="274"/>
    </location>
</feature>
<reference evidence="4" key="2">
    <citation type="submission" date="2015-01" db="EMBL/GenBank/DDBJ databases">
        <title>Evolutionary Origins and Diversification of the Mycorrhizal Mutualists.</title>
        <authorList>
            <consortium name="DOE Joint Genome Institute"/>
            <consortium name="Mycorrhizal Genomics Consortium"/>
            <person name="Kohler A."/>
            <person name="Kuo A."/>
            <person name="Nagy L.G."/>
            <person name="Floudas D."/>
            <person name="Copeland A."/>
            <person name="Barry K.W."/>
            <person name="Cichocki N."/>
            <person name="Veneault-Fourrey C."/>
            <person name="LaButti K."/>
            <person name="Lindquist E.A."/>
            <person name="Lipzen A."/>
            <person name="Lundell T."/>
            <person name="Morin E."/>
            <person name="Murat C."/>
            <person name="Riley R."/>
            <person name="Ohm R."/>
            <person name="Sun H."/>
            <person name="Tunlid A."/>
            <person name="Henrissat B."/>
            <person name="Grigoriev I.V."/>
            <person name="Hibbett D.S."/>
            <person name="Martin F."/>
        </authorList>
    </citation>
    <scope>NUCLEOTIDE SEQUENCE [LARGE SCALE GENOMIC DNA]</scope>
    <source>
        <strain evidence="4">F 1598</strain>
    </source>
</reference>
<dbReference type="STRING" id="765440.A0A0C3FE80"/>
<feature type="compositionally biased region" description="Low complexity" evidence="1">
    <location>
        <begin position="25"/>
        <end position="39"/>
    </location>
</feature>
<dbReference type="AlphaFoldDB" id="A0A0C3FE80"/>
<dbReference type="HOGENOM" id="CLU_652298_0_0_1"/>
<protein>
    <submittedName>
        <fullName evidence="3">Uncharacterized protein</fullName>
    </submittedName>
</protein>
<sequence>MLNAQPDLVRRQTISLGPGPVSFNPSATTSSSSSASSPTATLILQKPDQMTTCQSGSITWFYTGPLPAQLTLELTDINVNQSTNPSPPIILMTLADSIDATAENWTWQTIDVPSGHYVVEGAVLDVNATSDPFFVANGSDTSCLQTITTTPTPSQVATSKKTHVAAIAGGTVGGVVLLAVILGALLLWRKSRQVRSRRGAAVGRWGGLGSNASGEPFTRDKVVNGNHHGPSESMGGMLNDVGPAANNTIASSRDDFDSVDEEEKLSSPLSPAQRPDSIVVLPYSAAHRRGSSVAFERHSDIPLPAIDTRADSRRRRSLDQIDYRHSPASSSPPSTTKNSSRKPSAEMIPMDRSSSGGNRRSSRKPVPQYDAAEIQGNVLPSSEQLAMDFSSTPNGNPKHKLSSGDIRPIHYLMPDMPTPNK</sequence>
<reference evidence="3 4" key="1">
    <citation type="submission" date="2014-04" db="EMBL/GenBank/DDBJ databases">
        <authorList>
            <consortium name="DOE Joint Genome Institute"/>
            <person name="Kuo A."/>
            <person name="Tarkka M."/>
            <person name="Buscot F."/>
            <person name="Kohler A."/>
            <person name="Nagy L.G."/>
            <person name="Floudas D."/>
            <person name="Copeland A."/>
            <person name="Barry K.W."/>
            <person name="Cichocki N."/>
            <person name="Veneault-Fourrey C."/>
            <person name="LaButti K."/>
            <person name="Lindquist E.A."/>
            <person name="Lipzen A."/>
            <person name="Lundell T."/>
            <person name="Morin E."/>
            <person name="Murat C."/>
            <person name="Sun H."/>
            <person name="Tunlid A."/>
            <person name="Henrissat B."/>
            <person name="Grigoriev I.V."/>
            <person name="Hibbett D.S."/>
            <person name="Martin F."/>
            <person name="Nordberg H.P."/>
            <person name="Cantor M.N."/>
            <person name="Hua S.X."/>
        </authorList>
    </citation>
    <scope>NUCLEOTIDE SEQUENCE [LARGE SCALE GENOMIC DNA]</scope>
    <source>
        <strain evidence="3 4">F 1598</strain>
    </source>
</reference>
<keyword evidence="4" id="KW-1185">Reference proteome</keyword>
<evidence type="ECO:0000313" key="3">
    <source>
        <dbReference type="EMBL" id="KIM78239.1"/>
    </source>
</evidence>
<feature type="transmembrane region" description="Helical" evidence="2">
    <location>
        <begin position="164"/>
        <end position="188"/>
    </location>
</feature>
<feature type="compositionally biased region" description="Polar residues" evidence="1">
    <location>
        <begin position="378"/>
        <end position="395"/>
    </location>
</feature>
<dbReference type="CDD" id="cd12087">
    <property type="entry name" value="TM_EGFR-like"/>
    <property type="match status" value="1"/>
</dbReference>
<dbReference type="InParanoid" id="A0A0C3FE80"/>
<feature type="compositionally biased region" description="Low complexity" evidence="1">
    <location>
        <begin position="326"/>
        <end position="342"/>
    </location>
</feature>
<feature type="region of interest" description="Disordered" evidence="1">
    <location>
        <begin position="306"/>
        <end position="421"/>
    </location>
</feature>
<keyword evidence="2" id="KW-1133">Transmembrane helix</keyword>
<dbReference type="OrthoDB" id="3266934at2759"/>
<keyword evidence="2" id="KW-0472">Membrane</keyword>
<evidence type="ECO:0000256" key="2">
    <source>
        <dbReference type="SAM" id="Phobius"/>
    </source>
</evidence>
<dbReference type="EMBL" id="KN833018">
    <property type="protein sequence ID" value="KIM78239.1"/>
    <property type="molecule type" value="Genomic_DNA"/>
</dbReference>
<name>A0A0C3FE80_PILCF</name>
<organism evidence="3 4">
    <name type="scientific">Piloderma croceum (strain F 1598)</name>
    <dbReference type="NCBI Taxonomy" id="765440"/>
    <lineage>
        <taxon>Eukaryota</taxon>
        <taxon>Fungi</taxon>
        <taxon>Dikarya</taxon>
        <taxon>Basidiomycota</taxon>
        <taxon>Agaricomycotina</taxon>
        <taxon>Agaricomycetes</taxon>
        <taxon>Agaricomycetidae</taxon>
        <taxon>Atheliales</taxon>
        <taxon>Atheliaceae</taxon>
        <taxon>Piloderma</taxon>
    </lineage>
</organism>
<evidence type="ECO:0000313" key="4">
    <source>
        <dbReference type="Proteomes" id="UP000054166"/>
    </source>
</evidence>
<keyword evidence="2" id="KW-0812">Transmembrane</keyword>
<feature type="region of interest" description="Disordered" evidence="1">
    <location>
        <begin position="1"/>
        <end position="39"/>
    </location>
</feature>
<evidence type="ECO:0000256" key="1">
    <source>
        <dbReference type="SAM" id="MobiDB-lite"/>
    </source>
</evidence>
<accession>A0A0C3FE80</accession>